<dbReference type="AlphaFoldDB" id="A0A016S4G5"/>
<dbReference type="EMBL" id="JARK01001640">
    <property type="protein sequence ID" value="EYB85114.1"/>
    <property type="molecule type" value="Genomic_DNA"/>
</dbReference>
<comment type="similarity">
    <text evidence="1">Belongs to the glycosyltransferase 25 family.</text>
</comment>
<evidence type="ECO:0000313" key="6">
    <source>
        <dbReference type="EMBL" id="EYB85114.1"/>
    </source>
</evidence>
<sequence length="495" mass="57533">MGLDSHAHVIPYLLGWLENIDYPKSRLHLMFYLLGKEDTTADQVMWWKESAASLFASVTIVEREENWLEAGLRSARLRRASRVLLITGNTLPMRSKLLQDLNSTAVVMSAFCDATTKDGITNYDEVEDDYRDRVVVERKKIHQTVLPMLVNIDLMDASYLTFDADNLPHYEGSADPMEVFAESARRMGVELWIDNLRHHGFYIEETLEVDARRRALRYLLADLVADGQNLPIPSQTVRPWVPEPQRWDVDKIYLINLKRRPERRARMEKIFEILGVDATYWEATDGQELPGDFIYELLPGYLDPFHKRPMKAGEIGCFLSHYRIWQDVVRLGLSRVIVFEDDLRFTDDGLERIKEALEDLDGSKMEWDLIYLGRKKQADQEETWVPQHRHLSTVGYSYWTLGYILSNEGARRLLDAKPLEVLLPVDEYLPIMFDKHPNKVWSSFFPVRNLRAFTLYPLTVFPQRYTHEEGYVSDTEDSPVVAEDVVGKKPSKDEL</sequence>
<evidence type="ECO:0000256" key="3">
    <source>
        <dbReference type="ARBA" id="ARBA00022679"/>
    </source>
</evidence>
<dbReference type="InterPro" id="IPR002654">
    <property type="entry name" value="Glyco_trans_25"/>
</dbReference>
<evidence type="ECO:0000259" key="5">
    <source>
        <dbReference type="Pfam" id="PF01755"/>
    </source>
</evidence>
<reference evidence="7" key="1">
    <citation type="journal article" date="2015" name="Nat. Genet.">
        <title>The genome and transcriptome of the zoonotic hookworm Ancylostoma ceylanicum identify infection-specific gene families.</title>
        <authorList>
            <person name="Schwarz E.M."/>
            <person name="Hu Y."/>
            <person name="Antoshechkin I."/>
            <person name="Miller M.M."/>
            <person name="Sternberg P.W."/>
            <person name="Aroian R.V."/>
        </authorList>
    </citation>
    <scope>NUCLEOTIDE SEQUENCE</scope>
    <source>
        <strain evidence="7">HY135</strain>
    </source>
</reference>
<dbReference type="CDD" id="cd06532">
    <property type="entry name" value="Glyco_transf_25"/>
    <property type="match status" value="1"/>
</dbReference>
<organism evidence="6 7">
    <name type="scientific">Ancylostoma ceylanicum</name>
    <dbReference type="NCBI Taxonomy" id="53326"/>
    <lineage>
        <taxon>Eukaryota</taxon>
        <taxon>Metazoa</taxon>
        <taxon>Ecdysozoa</taxon>
        <taxon>Nematoda</taxon>
        <taxon>Chromadorea</taxon>
        <taxon>Rhabditida</taxon>
        <taxon>Rhabditina</taxon>
        <taxon>Rhabditomorpha</taxon>
        <taxon>Strongyloidea</taxon>
        <taxon>Ancylostomatidae</taxon>
        <taxon>Ancylostomatinae</taxon>
        <taxon>Ancylostoma</taxon>
    </lineage>
</organism>
<keyword evidence="2" id="KW-0328">Glycosyltransferase</keyword>
<proteinExistence type="inferred from homology"/>
<dbReference type="PANTHER" id="PTHR10730">
    <property type="entry name" value="PROCOLLAGEN-LYSINE,2-OXOGLUTARATE 5-DIOXYGENASE/GLYCOSYLTRANSFERASE 25 FAMILY MEMBER"/>
    <property type="match status" value="1"/>
</dbReference>
<dbReference type="PANTHER" id="PTHR10730:SF53">
    <property type="entry name" value="GLYCOSYLTRANSFERASE 25 FAMILY MEMBER"/>
    <property type="match status" value="1"/>
</dbReference>
<feature type="region of interest" description="Disordered" evidence="4">
    <location>
        <begin position="472"/>
        <end position="495"/>
    </location>
</feature>
<dbReference type="Pfam" id="PF01755">
    <property type="entry name" value="Glyco_transf_25"/>
    <property type="match status" value="1"/>
</dbReference>
<dbReference type="Proteomes" id="UP000024635">
    <property type="component" value="Unassembled WGS sequence"/>
</dbReference>
<dbReference type="GO" id="GO:0050211">
    <property type="term" value="F:procollagen galactosyltransferase activity"/>
    <property type="evidence" value="ECO:0007669"/>
    <property type="project" value="TreeGrafter"/>
</dbReference>
<evidence type="ECO:0000256" key="2">
    <source>
        <dbReference type="ARBA" id="ARBA00022676"/>
    </source>
</evidence>
<comment type="caution">
    <text evidence="6">The sequence shown here is derived from an EMBL/GenBank/DDBJ whole genome shotgun (WGS) entry which is preliminary data.</text>
</comment>
<dbReference type="InterPro" id="IPR050757">
    <property type="entry name" value="Collagen_mod_GT25"/>
</dbReference>
<protein>
    <recommendedName>
        <fullName evidence="5">Glycosyl transferase family 25 domain-containing protein</fullName>
    </recommendedName>
</protein>
<keyword evidence="7" id="KW-1185">Reference proteome</keyword>
<dbReference type="OrthoDB" id="47375at2759"/>
<keyword evidence="3" id="KW-0808">Transferase</keyword>
<evidence type="ECO:0000256" key="1">
    <source>
        <dbReference type="ARBA" id="ARBA00006721"/>
    </source>
</evidence>
<feature type="compositionally biased region" description="Basic and acidic residues" evidence="4">
    <location>
        <begin position="485"/>
        <end position="495"/>
    </location>
</feature>
<evidence type="ECO:0000256" key="4">
    <source>
        <dbReference type="SAM" id="MobiDB-lite"/>
    </source>
</evidence>
<gene>
    <name evidence="6" type="primary">Acey_s0304.g1923</name>
    <name evidence="6" type="synonym">Acey-D2045.9</name>
    <name evidence="6" type="ORF">Y032_0304g1923</name>
</gene>
<feature type="domain" description="Glycosyl transferase family 25" evidence="5">
    <location>
        <begin position="250"/>
        <end position="428"/>
    </location>
</feature>
<name>A0A016S4G5_9BILA</name>
<evidence type="ECO:0000313" key="7">
    <source>
        <dbReference type="Proteomes" id="UP000024635"/>
    </source>
</evidence>
<accession>A0A016S4G5</accession>